<reference evidence="6 7" key="1">
    <citation type="journal article" date="2020" name="Nat. Commun.">
        <title>The structures of two archaeal type IV pili illuminate evolutionary relationships.</title>
        <authorList>
            <person name="Wang F."/>
            <person name="Baquero D.P."/>
            <person name="Su Z."/>
            <person name="Beltran L.C."/>
            <person name="Prangishvili D."/>
            <person name="Krupovic M."/>
            <person name="Egelman E.H."/>
        </authorList>
    </citation>
    <scope>NUCLEOTIDE SEQUENCE [LARGE SCALE GENOMIC DNA]</scope>
    <source>
        <strain evidence="6 7">2GA</strain>
    </source>
</reference>
<dbReference type="GeneID" id="5054438"/>
<dbReference type="PROSITE" id="PS50893">
    <property type="entry name" value="ABC_TRANSPORTER_2"/>
    <property type="match status" value="1"/>
</dbReference>
<organism evidence="6 7">
    <name type="scientific">Pyrobaculum arsenaticum</name>
    <dbReference type="NCBI Taxonomy" id="121277"/>
    <lineage>
        <taxon>Archaea</taxon>
        <taxon>Thermoproteota</taxon>
        <taxon>Thermoprotei</taxon>
        <taxon>Thermoproteales</taxon>
        <taxon>Thermoproteaceae</taxon>
        <taxon>Pyrobaculum</taxon>
    </lineage>
</organism>
<dbReference type="CDD" id="cd03230">
    <property type="entry name" value="ABC_DR_subfamily_A"/>
    <property type="match status" value="1"/>
</dbReference>
<evidence type="ECO:0000256" key="1">
    <source>
        <dbReference type="ARBA" id="ARBA00005417"/>
    </source>
</evidence>
<dbReference type="RefSeq" id="WP_011900141.1">
    <property type="nucleotide sequence ID" value="NZ_JAAVJF010000001.1"/>
</dbReference>
<feature type="domain" description="ABC transporter" evidence="5">
    <location>
        <begin position="2"/>
        <end position="196"/>
    </location>
</feature>
<evidence type="ECO:0000256" key="4">
    <source>
        <dbReference type="ARBA" id="ARBA00022840"/>
    </source>
</evidence>
<evidence type="ECO:0000256" key="3">
    <source>
        <dbReference type="ARBA" id="ARBA00022741"/>
    </source>
</evidence>
<comment type="similarity">
    <text evidence="1">Belongs to the ABC transporter superfamily.</text>
</comment>
<dbReference type="PANTHER" id="PTHR42711:SF5">
    <property type="entry name" value="ABC TRANSPORTER ATP-BINDING PROTEIN NATA"/>
    <property type="match status" value="1"/>
</dbReference>
<dbReference type="GO" id="GO:0016887">
    <property type="term" value="F:ATP hydrolysis activity"/>
    <property type="evidence" value="ECO:0007669"/>
    <property type="project" value="InterPro"/>
</dbReference>
<evidence type="ECO:0000313" key="6">
    <source>
        <dbReference type="EMBL" id="NYR14829.1"/>
    </source>
</evidence>
<sequence length="197" mass="21132">MIVARGVGKRFGDRWVFRGVNLVVPRGVQVAVVGPNGSGKTTLLKILAGLLKPDEGVVEVGGGRHRPGEVLYAHQEPVVLRGTVLDNLSLCPSLDWEIVEALGLKPVIREKAAKLSGGYKKLVTIARVAACRPAVALLDEPTAFLDKEKRAAVRTVIEELTRSGSAVIWTTHYPAEVDSVATLYELIDGALRPVSLP</sequence>
<dbReference type="Gene3D" id="3.40.50.300">
    <property type="entry name" value="P-loop containing nucleotide triphosphate hydrolases"/>
    <property type="match status" value="1"/>
</dbReference>
<keyword evidence="4 6" id="KW-0067">ATP-binding</keyword>
<gene>
    <name evidence="6" type="ORF">HC235_02400</name>
</gene>
<name>A0A7L4P6Y7_9CREN</name>
<protein>
    <submittedName>
        <fullName evidence="6">ABC transporter ATP-binding protein</fullName>
    </submittedName>
</protein>
<dbReference type="Pfam" id="PF00005">
    <property type="entry name" value="ABC_tran"/>
    <property type="match status" value="1"/>
</dbReference>
<accession>A0A7L4P6Y7</accession>
<evidence type="ECO:0000259" key="5">
    <source>
        <dbReference type="PROSITE" id="PS50893"/>
    </source>
</evidence>
<dbReference type="PANTHER" id="PTHR42711">
    <property type="entry name" value="ABC TRANSPORTER ATP-BINDING PROTEIN"/>
    <property type="match status" value="1"/>
</dbReference>
<dbReference type="InterPro" id="IPR003439">
    <property type="entry name" value="ABC_transporter-like_ATP-bd"/>
</dbReference>
<dbReference type="SMART" id="SM00382">
    <property type="entry name" value="AAA"/>
    <property type="match status" value="1"/>
</dbReference>
<keyword evidence="7" id="KW-1185">Reference proteome</keyword>
<keyword evidence="2" id="KW-0813">Transport</keyword>
<dbReference type="Proteomes" id="UP000554766">
    <property type="component" value="Unassembled WGS sequence"/>
</dbReference>
<comment type="caution">
    <text evidence="6">The sequence shown here is derived from an EMBL/GenBank/DDBJ whole genome shotgun (WGS) entry which is preliminary data.</text>
</comment>
<proteinExistence type="inferred from homology"/>
<dbReference type="OMA" id="YAHQEPL"/>
<dbReference type="InterPro" id="IPR003593">
    <property type="entry name" value="AAA+_ATPase"/>
</dbReference>
<dbReference type="AlphaFoldDB" id="A0A7L4P6Y7"/>
<evidence type="ECO:0000313" key="7">
    <source>
        <dbReference type="Proteomes" id="UP000554766"/>
    </source>
</evidence>
<dbReference type="SUPFAM" id="SSF52540">
    <property type="entry name" value="P-loop containing nucleoside triphosphate hydrolases"/>
    <property type="match status" value="1"/>
</dbReference>
<dbReference type="EMBL" id="JAAVJF010000001">
    <property type="protein sequence ID" value="NYR14829.1"/>
    <property type="molecule type" value="Genomic_DNA"/>
</dbReference>
<dbReference type="InterPro" id="IPR027417">
    <property type="entry name" value="P-loop_NTPase"/>
</dbReference>
<dbReference type="InterPro" id="IPR050763">
    <property type="entry name" value="ABC_transporter_ATP-binding"/>
</dbReference>
<dbReference type="GO" id="GO:0005524">
    <property type="term" value="F:ATP binding"/>
    <property type="evidence" value="ECO:0007669"/>
    <property type="project" value="UniProtKB-KW"/>
</dbReference>
<keyword evidence="3" id="KW-0547">Nucleotide-binding</keyword>
<evidence type="ECO:0000256" key="2">
    <source>
        <dbReference type="ARBA" id="ARBA00022448"/>
    </source>
</evidence>